<evidence type="ECO:0000313" key="3">
    <source>
        <dbReference type="RefSeq" id="XP_034240997.1"/>
    </source>
</evidence>
<dbReference type="GeneID" id="117645137"/>
<sequence length="459" mass="51924">MVIYLPLLFAEGRPTSLEKITINQLEKFIPFMLSCCPDVSNGPPLWWLSAVPYNAPLTKVPGITPQRWLSLLKQLVCRCYEFHKCEHLLRFCARLCQLPPDRLHFKETTGGFISIINKANNKLIVTFKKRNKIYDQKSYQATSPFKSLLPVKWNNQPPREQPIEDIYLCNYCDCEFTSGKDAIAHEVVCEGKGEEDTRNEALDQTAVMRYFGLAPSRASPKKLSSATKRGTSVKLTGRSYMQIPFSSPLGIKMGANVAKLSNEMKVEYSNKIELNCCMKNTSSNNANQTRRPRRIMAAPRSRKFKNEFWSHTYCFNKAQKREQLMTLKTGLNKRARHLLKKCKRVAVLVERLPLLDPLAIHAAASLSHQYPISTNNDIKEDEAKAICIDLTDSDDENLKENCGVSSSDVFLNSSNHKRPPLHEWSMTPTSIRQSSESVSAPISSFTSLTTSSLLPIPSL</sequence>
<name>A0A6P8YV26_THRPL</name>
<evidence type="ECO:0000313" key="1">
    <source>
        <dbReference type="Proteomes" id="UP000515158"/>
    </source>
</evidence>
<gene>
    <name evidence="2 3" type="primary">LOC117645137</name>
</gene>
<keyword evidence="1" id="KW-1185">Reference proteome</keyword>
<dbReference type="RefSeq" id="XP_034240997.1">
    <property type="nucleotide sequence ID" value="XM_034385106.1"/>
</dbReference>
<dbReference type="AlphaFoldDB" id="A0A6P8YV26"/>
<dbReference type="Proteomes" id="UP000515158">
    <property type="component" value="Unplaced"/>
</dbReference>
<dbReference type="RefSeq" id="XP_034240996.1">
    <property type="nucleotide sequence ID" value="XM_034385105.1"/>
</dbReference>
<protein>
    <submittedName>
        <fullName evidence="2 3">Uncharacterized protein LOC117645137</fullName>
    </submittedName>
</protein>
<reference evidence="2 3" key="1">
    <citation type="submission" date="2025-04" db="UniProtKB">
        <authorList>
            <consortium name="RefSeq"/>
        </authorList>
    </citation>
    <scope>IDENTIFICATION</scope>
    <source>
        <tissue evidence="2 3">Total insect</tissue>
    </source>
</reference>
<organism evidence="2">
    <name type="scientific">Thrips palmi</name>
    <name type="common">Melon thrips</name>
    <dbReference type="NCBI Taxonomy" id="161013"/>
    <lineage>
        <taxon>Eukaryota</taxon>
        <taxon>Metazoa</taxon>
        <taxon>Ecdysozoa</taxon>
        <taxon>Arthropoda</taxon>
        <taxon>Hexapoda</taxon>
        <taxon>Insecta</taxon>
        <taxon>Pterygota</taxon>
        <taxon>Neoptera</taxon>
        <taxon>Paraneoptera</taxon>
        <taxon>Thysanoptera</taxon>
        <taxon>Terebrantia</taxon>
        <taxon>Thripoidea</taxon>
        <taxon>Thripidae</taxon>
        <taxon>Thrips</taxon>
    </lineage>
</organism>
<dbReference type="KEGG" id="tpal:117645137"/>
<dbReference type="OrthoDB" id="6288734at2759"/>
<proteinExistence type="predicted"/>
<evidence type="ECO:0000313" key="2">
    <source>
        <dbReference type="RefSeq" id="XP_034240996.1"/>
    </source>
</evidence>
<accession>A0A6P8YV26</accession>